<sequence length="164" mass="17538">MTRRALHEKGLKTEPLRRLLPRRALRTNARPSSAVPQDPRAPVGGSKAPRAPRTTPQGKGSTHLARHRHPHRAGSTTPQVWEGLWAQSDHIERLKTHRSQRVQSAGCAPGLHPGRGCTGSAGASASLRPRPGEAAQAQRPCVTRPSPHRLPPASPKAHGCPACG</sequence>
<proteinExistence type="predicted"/>
<protein>
    <submittedName>
        <fullName evidence="2">Uncharacterized protein</fullName>
    </submittedName>
</protein>
<evidence type="ECO:0000313" key="2">
    <source>
        <dbReference type="EMBL" id="KAB0394901.1"/>
    </source>
</evidence>
<dbReference type="AlphaFoldDB" id="A0A643C3Q3"/>
<reference evidence="2 3" key="1">
    <citation type="journal article" date="2019" name="PLoS ONE">
        <title>Genomic analyses reveal an absence of contemporary introgressive admixture between fin whales and blue whales, despite known hybrids.</title>
        <authorList>
            <person name="Westbury M.V."/>
            <person name="Petersen B."/>
            <person name="Lorenzen E.D."/>
        </authorList>
    </citation>
    <scope>NUCLEOTIDE SEQUENCE [LARGE SCALE GENOMIC DNA]</scope>
    <source>
        <strain evidence="2">FinWhale-01</strain>
    </source>
</reference>
<name>A0A643C3Q3_BALPH</name>
<feature type="region of interest" description="Disordered" evidence="1">
    <location>
        <begin position="1"/>
        <end position="79"/>
    </location>
</feature>
<evidence type="ECO:0000313" key="3">
    <source>
        <dbReference type="Proteomes" id="UP000437017"/>
    </source>
</evidence>
<gene>
    <name evidence="2" type="ORF">E2I00_008137</name>
</gene>
<dbReference type="Proteomes" id="UP000437017">
    <property type="component" value="Unassembled WGS sequence"/>
</dbReference>
<evidence type="ECO:0000256" key="1">
    <source>
        <dbReference type="SAM" id="MobiDB-lite"/>
    </source>
</evidence>
<dbReference type="EMBL" id="SGJD01002656">
    <property type="protein sequence ID" value="KAB0394901.1"/>
    <property type="molecule type" value="Genomic_DNA"/>
</dbReference>
<comment type="caution">
    <text evidence="2">The sequence shown here is derived from an EMBL/GenBank/DDBJ whole genome shotgun (WGS) entry which is preliminary data.</text>
</comment>
<feature type="compositionally biased region" description="Basic and acidic residues" evidence="1">
    <location>
        <begin position="1"/>
        <end position="17"/>
    </location>
</feature>
<keyword evidence="3" id="KW-1185">Reference proteome</keyword>
<organism evidence="2 3">
    <name type="scientific">Balaenoptera physalus</name>
    <name type="common">Fin whale</name>
    <name type="synonym">Balaena physalus</name>
    <dbReference type="NCBI Taxonomy" id="9770"/>
    <lineage>
        <taxon>Eukaryota</taxon>
        <taxon>Metazoa</taxon>
        <taxon>Chordata</taxon>
        <taxon>Craniata</taxon>
        <taxon>Vertebrata</taxon>
        <taxon>Euteleostomi</taxon>
        <taxon>Mammalia</taxon>
        <taxon>Eutheria</taxon>
        <taxon>Laurasiatheria</taxon>
        <taxon>Artiodactyla</taxon>
        <taxon>Whippomorpha</taxon>
        <taxon>Cetacea</taxon>
        <taxon>Mysticeti</taxon>
        <taxon>Balaenopteridae</taxon>
        <taxon>Balaenoptera</taxon>
    </lineage>
</organism>
<accession>A0A643C3Q3</accession>
<feature type="region of interest" description="Disordered" evidence="1">
    <location>
        <begin position="95"/>
        <end position="164"/>
    </location>
</feature>